<evidence type="ECO:0000313" key="2">
    <source>
        <dbReference type="Proteomes" id="UP001303473"/>
    </source>
</evidence>
<proteinExistence type="predicted"/>
<dbReference type="EMBL" id="MU853991">
    <property type="protein sequence ID" value="KAK3934429.1"/>
    <property type="molecule type" value="Genomic_DNA"/>
</dbReference>
<keyword evidence="2" id="KW-1185">Reference proteome</keyword>
<accession>A0AAN6RZ34</accession>
<evidence type="ECO:0000313" key="1">
    <source>
        <dbReference type="EMBL" id="KAK3934429.1"/>
    </source>
</evidence>
<reference evidence="2" key="1">
    <citation type="journal article" date="2023" name="Mol. Phylogenet. Evol.">
        <title>Genome-scale phylogeny and comparative genomics of the fungal order Sordariales.</title>
        <authorList>
            <person name="Hensen N."/>
            <person name="Bonometti L."/>
            <person name="Westerberg I."/>
            <person name="Brannstrom I.O."/>
            <person name="Guillou S."/>
            <person name="Cros-Aarteil S."/>
            <person name="Calhoun S."/>
            <person name="Haridas S."/>
            <person name="Kuo A."/>
            <person name="Mondo S."/>
            <person name="Pangilinan J."/>
            <person name="Riley R."/>
            <person name="LaButti K."/>
            <person name="Andreopoulos B."/>
            <person name="Lipzen A."/>
            <person name="Chen C."/>
            <person name="Yan M."/>
            <person name="Daum C."/>
            <person name="Ng V."/>
            <person name="Clum A."/>
            <person name="Steindorff A."/>
            <person name="Ohm R.A."/>
            <person name="Martin F."/>
            <person name="Silar P."/>
            <person name="Natvig D.O."/>
            <person name="Lalanne C."/>
            <person name="Gautier V."/>
            <person name="Ament-Velasquez S.L."/>
            <person name="Kruys A."/>
            <person name="Hutchinson M.I."/>
            <person name="Powell A.J."/>
            <person name="Barry K."/>
            <person name="Miller A.N."/>
            <person name="Grigoriev I.V."/>
            <person name="Debuchy R."/>
            <person name="Gladieux P."/>
            <person name="Hiltunen Thoren M."/>
            <person name="Johannesson H."/>
        </authorList>
    </citation>
    <scope>NUCLEOTIDE SEQUENCE [LARGE SCALE GENOMIC DNA]</scope>
    <source>
        <strain evidence="2">CBS 340.73</strain>
    </source>
</reference>
<gene>
    <name evidence="1" type="ORF">QBC46DRAFT_399805</name>
</gene>
<dbReference type="InterPro" id="IPR011990">
    <property type="entry name" value="TPR-like_helical_dom_sf"/>
</dbReference>
<organism evidence="1 2">
    <name type="scientific">Diplogelasinospora grovesii</name>
    <dbReference type="NCBI Taxonomy" id="303347"/>
    <lineage>
        <taxon>Eukaryota</taxon>
        <taxon>Fungi</taxon>
        <taxon>Dikarya</taxon>
        <taxon>Ascomycota</taxon>
        <taxon>Pezizomycotina</taxon>
        <taxon>Sordariomycetes</taxon>
        <taxon>Sordariomycetidae</taxon>
        <taxon>Sordariales</taxon>
        <taxon>Diplogelasinosporaceae</taxon>
        <taxon>Diplogelasinospora</taxon>
    </lineage>
</organism>
<sequence length="704" mass="78492">MTYSVPAGAFHSTQPAADLLYATFFYFDSSRGFDPDARVLGPSDGESFTQHRDPAGVTAPSLVRMVQAVRSWAAFLEEGRRLAKEAKWESALHAFDRARSQASQLPDAAHYRRLVLAELGNANRRFGRYQRASEILEALIAEVGMEDSPLGIEVAGELGVIYRHMNRLIDARRVLQGQYDAAARLGRDREACRALGNLGMVNYQLFLRQSSGSPGDDRSDSRQDLLSVAVEQLTRRVEMARRMREALDNNDDDTRAANAPLDARTRALFRRDTLTWESVGLARLSLCRAAHGDTGGAVEAAKEALRLQEEDEGDLAPVDPNVLALGRFFYGRALWADGQTAAARAQLDPPYDAGYRPAVCTPAIALCKEPSEEHSGYLRELVAAGVDMDRIDDAGYSALDYAVFGGDKETQDVVLEGLGKTMDEKAVRRRLEESRLRKAYRELYQERLREVLLKGGALQQGARHETVQELRHVYATALGEDQDKAGKFDVLKYVPYPEFEALGRLPRSTDGLARPFTPRMPASESDGASSKGDVFIIFFSYRWLGRNSNGQALPDDTNHTQYRRMMRATDGFLALHPELDKQGLGVWLDYACVDQDDPARGVAALPMLLAQCDAVISLHDDLYYTRAWCSVETLMVQTLKKSYGLPLWYEEIPKGEEGDDGSNIRGTLRHGPMDMKISLAEKHITFESDRPKVLFLERQTRLLG</sequence>
<name>A0AAN6RZ34_9PEZI</name>
<dbReference type="SUPFAM" id="SSF48452">
    <property type="entry name" value="TPR-like"/>
    <property type="match status" value="1"/>
</dbReference>
<dbReference type="AlphaFoldDB" id="A0AAN6RZ34"/>
<comment type="caution">
    <text evidence="1">The sequence shown here is derived from an EMBL/GenBank/DDBJ whole genome shotgun (WGS) entry which is preliminary data.</text>
</comment>
<protein>
    <submittedName>
        <fullName evidence="1">Uncharacterized protein</fullName>
    </submittedName>
</protein>
<dbReference type="Gene3D" id="1.25.40.10">
    <property type="entry name" value="Tetratricopeptide repeat domain"/>
    <property type="match status" value="1"/>
</dbReference>
<dbReference type="Proteomes" id="UP001303473">
    <property type="component" value="Unassembled WGS sequence"/>
</dbReference>